<evidence type="ECO:0000256" key="2">
    <source>
        <dbReference type="SAM" id="MobiDB-lite"/>
    </source>
</evidence>
<evidence type="ECO:0000259" key="3">
    <source>
        <dbReference type="Pfam" id="PF01205"/>
    </source>
</evidence>
<comment type="similarity">
    <text evidence="1">Belongs to the IMPACT family.</text>
</comment>
<gene>
    <name evidence="4" type="ORF">QCA50_005209</name>
</gene>
<dbReference type="PANTHER" id="PTHR16301:SF25">
    <property type="entry name" value="PROTEIN IMPACT"/>
    <property type="match status" value="1"/>
</dbReference>
<protein>
    <recommendedName>
        <fullName evidence="3">Impact N-terminal domain-containing protein</fullName>
    </recommendedName>
</protein>
<dbReference type="Gene3D" id="3.30.230.30">
    <property type="entry name" value="Impact, N-terminal domain"/>
    <property type="match status" value="1"/>
</dbReference>
<dbReference type="GO" id="GO:0005737">
    <property type="term" value="C:cytoplasm"/>
    <property type="evidence" value="ECO:0007669"/>
    <property type="project" value="TreeGrafter"/>
</dbReference>
<evidence type="ECO:0000313" key="5">
    <source>
        <dbReference type="Proteomes" id="UP001385951"/>
    </source>
</evidence>
<feature type="domain" description="Impact N-terminal" evidence="3">
    <location>
        <begin position="29"/>
        <end position="146"/>
    </location>
</feature>
<evidence type="ECO:0000313" key="4">
    <source>
        <dbReference type="EMBL" id="KAK7691806.1"/>
    </source>
</evidence>
<accession>A0AAW0GEK1</accession>
<organism evidence="4 5">
    <name type="scientific">Cerrena zonata</name>
    <dbReference type="NCBI Taxonomy" id="2478898"/>
    <lineage>
        <taxon>Eukaryota</taxon>
        <taxon>Fungi</taxon>
        <taxon>Dikarya</taxon>
        <taxon>Basidiomycota</taxon>
        <taxon>Agaricomycotina</taxon>
        <taxon>Agaricomycetes</taxon>
        <taxon>Polyporales</taxon>
        <taxon>Cerrenaceae</taxon>
        <taxon>Cerrena</taxon>
    </lineage>
</organism>
<feature type="compositionally biased region" description="Polar residues" evidence="2">
    <location>
        <begin position="1"/>
        <end position="13"/>
    </location>
</feature>
<dbReference type="EMBL" id="JASBNA010000005">
    <property type="protein sequence ID" value="KAK7691806.1"/>
    <property type="molecule type" value="Genomic_DNA"/>
</dbReference>
<evidence type="ECO:0000256" key="1">
    <source>
        <dbReference type="ARBA" id="ARBA00007665"/>
    </source>
</evidence>
<dbReference type="InterPro" id="IPR023582">
    <property type="entry name" value="Impact"/>
</dbReference>
<dbReference type="PANTHER" id="PTHR16301">
    <property type="entry name" value="IMPACT-RELATED"/>
    <property type="match status" value="1"/>
</dbReference>
<feature type="region of interest" description="Disordered" evidence="2">
    <location>
        <begin position="1"/>
        <end position="26"/>
    </location>
</feature>
<dbReference type="InterPro" id="IPR001498">
    <property type="entry name" value="Impact_N"/>
</dbReference>
<dbReference type="GO" id="GO:0006446">
    <property type="term" value="P:regulation of translational initiation"/>
    <property type="evidence" value="ECO:0007669"/>
    <property type="project" value="TreeGrafter"/>
</dbReference>
<name>A0AAW0GEK1_9APHY</name>
<dbReference type="Pfam" id="PF01205">
    <property type="entry name" value="Impact_N"/>
    <property type="match status" value="1"/>
</dbReference>
<dbReference type="InterPro" id="IPR036956">
    <property type="entry name" value="Impact_N_sf"/>
</dbReference>
<dbReference type="Proteomes" id="UP001385951">
    <property type="component" value="Unassembled WGS sequence"/>
</dbReference>
<dbReference type="AlphaFoldDB" id="A0AAW0GEK1"/>
<reference evidence="4 5" key="1">
    <citation type="submission" date="2022-09" db="EMBL/GenBank/DDBJ databases">
        <authorList>
            <person name="Palmer J.M."/>
        </authorList>
    </citation>
    <scope>NUCLEOTIDE SEQUENCE [LARGE SCALE GENOMIC DNA]</scope>
    <source>
        <strain evidence="4 5">DSM 7382</strain>
    </source>
</reference>
<keyword evidence="5" id="KW-1185">Reference proteome</keyword>
<dbReference type="GO" id="GO:0140469">
    <property type="term" value="P:GCN2-mediated signaling"/>
    <property type="evidence" value="ECO:0007669"/>
    <property type="project" value="TreeGrafter"/>
</dbReference>
<dbReference type="SUPFAM" id="SSF54211">
    <property type="entry name" value="Ribosomal protein S5 domain 2-like"/>
    <property type="match status" value="1"/>
</dbReference>
<comment type="caution">
    <text evidence="4">The sequence shown here is derived from an EMBL/GenBank/DDBJ whole genome shotgun (WGS) entry which is preliminary data.</text>
</comment>
<dbReference type="InterPro" id="IPR020568">
    <property type="entry name" value="Ribosomal_Su5_D2-typ_SF"/>
</dbReference>
<proteinExistence type="inferred from homology"/>
<feature type="region of interest" description="Disordered" evidence="2">
    <location>
        <begin position="184"/>
        <end position="203"/>
    </location>
</feature>
<sequence length="254" mass="27714">MATTNLDSFITSSRPPPKPAATSQEIRDRGSTFVANIFQAPSLDDARRAIDYLRNVIHSKRRATHEISAWRCMSLKGGKSGLGGPDDFEVASGSDDDGEKYAGGRILKVMQAEGALDAVVIVSRWYGGEMLGPVRFEHIETCTREVCRSFVLKEQVEDAITTLTTLDSILLTLREELAQLKAVDSAPPPGDLKPKKPQDYSSLRDTLDTKKANRLVTARENSVKSVKLSLAKLKEQLKMPVDEVVAGESTAGPV</sequence>